<evidence type="ECO:0008006" key="3">
    <source>
        <dbReference type="Google" id="ProtNLM"/>
    </source>
</evidence>
<keyword evidence="2" id="KW-1185">Reference proteome</keyword>
<dbReference type="AlphaFoldDB" id="A0AAV4DLS2"/>
<evidence type="ECO:0000313" key="1">
    <source>
        <dbReference type="EMBL" id="GFO44806.1"/>
    </source>
</evidence>
<dbReference type="Pfam" id="PF13365">
    <property type="entry name" value="Trypsin_2"/>
    <property type="match status" value="1"/>
</dbReference>
<evidence type="ECO:0000313" key="2">
    <source>
        <dbReference type="Proteomes" id="UP000735302"/>
    </source>
</evidence>
<dbReference type="InterPro" id="IPR009003">
    <property type="entry name" value="Peptidase_S1_PA"/>
</dbReference>
<accession>A0AAV4DLS2</accession>
<gene>
    <name evidence="1" type="ORF">PoB_007131100</name>
</gene>
<comment type="caution">
    <text evidence="1">The sequence shown here is derived from an EMBL/GenBank/DDBJ whole genome shotgun (WGS) entry which is preliminary data.</text>
</comment>
<dbReference type="EMBL" id="BLXT01007982">
    <property type="protein sequence ID" value="GFO44806.1"/>
    <property type="molecule type" value="Genomic_DNA"/>
</dbReference>
<organism evidence="1 2">
    <name type="scientific">Plakobranchus ocellatus</name>
    <dbReference type="NCBI Taxonomy" id="259542"/>
    <lineage>
        <taxon>Eukaryota</taxon>
        <taxon>Metazoa</taxon>
        <taxon>Spiralia</taxon>
        <taxon>Lophotrochozoa</taxon>
        <taxon>Mollusca</taxon>
        <taxon>Gastropoda</taxon>
        <taxon>Heterobranchia</taxon>
        <taxon>Euthyneura</taxon>
        <taxon>Panpulmonata</taxon>
        <taxon>Sacoglossa</taxon>
        <taxon>Placobranchoidea</taxon>
        <taxon>Plakobranchidae</taxon>
        <taxon>Plakobranchus</taxon>
    </lineage>
</organism>
<dbReference type="Proteomes" id="UP000735302">
    <property type="component" value="Unassembled WGS sequence"/>
</dbReference>
<proteinExistence type="predicted"/>
<dbReference type="SUPFAM" id="SSF50494">
    <property type="entry name" value="Trypsin-like serine proteases"/>
    <property type="match status" value="1"/>
</dbReference>
<reference evidence="1 2" key="1">
    <citation type="journal article" date="2021" name="Elife">
        <title>Chloroplast acquisition without the gene transfer in kleptoplastic sea slugs, Plakobranchus ocellatus.</title>
        <authorList>
            <person name="Maeda T."/>
            <person name="Takahashi S."/>
            <person name="Yoshida T."/>
            <person name="Shimamura S."/>
            <person name="Takaki Y."/>
            <person name="Nagai Y."/>
            <person name="Toyoda A."/>
            <person name="Suzuki Y."/>
            <person name="Arimoto A."/>
            <person name="Ishii H."/>
            <person name="Satoh N."/>
            <person name="Nishiyama T."/>
            <person name="Hasebe M."/>
            <person name="Maruyama T."/>
            <person name="Minagawa J."/>
            <person name="Obokata J."/>
            <person name="Shigenobu S."/>
        </authorList>
    </citation>
    <scope>NUCLEOTIDE SEQUENCE [LARGE SCALE GENOMIC DNA]</scope>
</reference>
<sequence>MDQGNHECEVLGSGPEAAESASTWNSCRKNPRHLNFIPAANFCRQHLRRRFADDQVVLDLVRNISYGTVCLRVGYTSAERPEGYSFYNHRRSKIVHTGSGWLHALTPGIGPCRCSDCAGSSTSTRHQKWYEIYIDTACHVVFNSKEAKFTTVEFFYDDETARADGTMKSVSGLKLIHRDIADDCCRMICATHDQSLVDTLKLCLEQRVLLYQGFMSSPRYAWQDLCVIVSHPHGQPKHITVGEIERWEARGRHRRRFMYSTDTCPGSSGAPVLVLDDILLTIKEQIWITTHSEGEVEGKLNCSGTSYLIPRTNYEAD</sequence>
<protein>
    <recommendedName>
        <fullName evidence="3">Peptidase S1 domain-containing protein</fullName>
    </recommendedName>
</protein>
<name>A0AAV4DLS2_9GAST</name>